<dbReference type="GO" id="GO:0005634">
    <property type="term" value="C:nucleus"/>
    <property type="evidence" value="ECO:0007669"/>
    <property type="project" value="TreeGrafter"/>
</dbReference>
<evidence type="ECO:0000313" key="2">
    <source>
        <dbReference type="Ensembl" id="ENSEBUP00000024605.1"/>
    </source>
</evidence>
<evidence type="ECO:0000313" key="3">
    <source>
        <dbReference type="Proteomes" id="UP000694388"/>
    </source>
</evidence>
<name>A0A8C4X0K6_EPTBU</name>
<reference evidence="2" key="2">
    <citation type="submission" date="2025-09" db="UniProtKB">
        <authorList>
            <consortium name="Ensembl"/>
        </authorList>
    </citation>
    <scope>IDENTIFICATION</scope>
</reference>
<sequence length="299" mass="33517">MLPEKSLGFVGQSHHGDKQAKIRVTLLVGANMDGTDKMPLYAIGKCKNPRAFKSVKHLPVAYSANKKAWMTSNIELVFLPTNTTSRTQPMDGGIFRNLKLHYRQILATCRLNAADERIPFKWDLLDALIAAKTAWGKVSNATIANCFRSVGFVNAEDADRSTHEVDEESDDDHGNQFCNIWERLAEIFGSDAMPSLEKYINVDAELGSTEQMTDAEIVDSVKNVSDDTGDVDNVDIVDLEDSGETYIPNAPPTIREAFSTLDVMRRYCLSVEDCPDNIMEYNDRFESLLMHQMPKSLRQ</sequence>
<dbReference type="InterPro" id="IPR050863">
    <property type="entry name" value="CenT-Element_Derived"/>
</dbReference>
<dbReference type="AlphaFoldDB" id="A0A8C4X0K6"/>
<protein>
    <recommendedName>
        <fullName evidence="1">DDE-1 domain-containing protein</fullName>
    </recommendedName>
</protein>
<dbReference type="GO" id="GO:0003677">
    <property type="term" value="F:DNA binding"/>
    <property type="evidence" value="ECO:0007669"/>
    <property type="project" value="TreeGrafter"/>
</dbReference>
<dbReference type="OMA" id="IECHEEL"/>
<dbReference type="Pfam" id="PF03184">
    <property type="entry name" value="DDE_1"/>
    <property type="match status" value="1"/>
</dbReference>
<evidence type="ECO:0000259" key="1">
    <source>
        <dbReference type="Pfam" id="PF03184"/>
    </source>
</evidence>
<dbReference type="PANTHER" id="PTHR19303">
    <property type="entry name" value="TRANSPOSON"/>
    <property type="match status" value="1"/>
</dbReference>
<feature type="domain" description="DDE-1" evidence="1">
    <location>
        <begin position="23"/>
        <end position="74"/>
    </location>
</feature>
<reference evidence="2" key="1">
    <citation type="submission" date="2025-08" db="UniProtKB">
        <authorList>
            <consortium name="Ensembl"/>
        </authorList>
    </citation>
    <scope>IDENTIFICATION</scope>
</reference>
<dbReference type="PANTHER" id="PTHR19303:SF73">
    <property type="entry name" value="PROTEIN PDC2"/>
    <property type="match status" value="1"/>
</dbReference>
<organism evidence="2 3">
    <name type="scientific">Eptatretus burgeri</name>
    <name type="common">Inshore hagfish</name>
    <dbReference type="NCBI Taxonomy" id="7764"/>
    <lineage>
        <taxon>Eukaryota</taxon>
        <taxon>Metazoa</taxon>
        <taxon>Chordata</taxon>
        <taxon>Craniata</taxon>
        <taxon>Vertebrata</taxon>
        <taxon>Cyclostomata</taxon>
        <taxon>Myxini</taxon>
        <taxon>Myxiniformes</taxon>
        <taxon>Myxinidae</taxon>
        <taxon>Eptatretinae</taxon>
        <taxon>Eptatretus</taxon>
    </lineage>
</organism>
<proteinExistence type="predicted"/>
<keyword evidence="3" id="KW-1185">Reference proteome</keyword>
<dbReference type="InterPro" id="IPR004875">
    <property type="entry name" value="DDE_SF_endonuclease_dom"/>
</dbReference>
<dbReference type="Ensembl" id="ENSEBUT00000025181.1">
    <property type="protein sequence ID" value="ENSEBUP00000024605.1"/>
    <property type="gene ID" value="ENSEBUG00000015183.1"/>
</dbReference>
<accession>A0A8C4X0K6</accession>
<dbReference type="GeneTree" id="ENSGT00940000160195"/>
<dbReference type="Proteomes" id="UP000694388">
    <property type="component" value="Unplaced"/>
</dbReference>